<evidence type="ECO:0000259" key="3">
    <source>
        <dbReference type="Pfam" id="PF13843"/>
    </source>
</evidence>
<protein>
    <submittedName>
        <fullName evidence="5">PiggyBac transposable element-derived protein 4-like</fullName>
    </submittedName>
</protein>
<dbReference type="PANTHER" id="PTHR46599:SF6">
    <property type="entry name" value="DUAL SPECIFICITY PHOSPHATASE 26"/>
    <property type="match status" value="1"/>
</dbReference>
<evidence type="ECO:0000313" key="4">
    <source>
        <dbReference type="Proteomes" id="UP000694846"/>
    </source>
</evidence>
<feature type="non-terminal residue" evidence="5">
    <location>
        <position position="575"/>
    </location>
</feature>
<dbReference type="PANTHER" id="PTHR46599">
    <property type="entry name" value="PIGGYBAC TRANSPOSABLE ELEMENT-DERIVED PROTEIN 4"/>
    <property type="match status" value="1"/>
</dbReference>
<evidence type="ECO:0000256" key="1">
    <source>
        <dbReference type="SAM" id="MobiDB-lite"/>
    </source>
</evidence>
<dbReference type="InterPro" id="IPR029526">
    <property type="entry name" value="PGBD"/>
</dbReference>
<accession>A0A8B8F978</accession>
<dbReference type="RefSeq" id="XP_025407333.1">
    <property type="nucleotide sequence ID" value="XM_025551548.1"/>
</dbReference>
<name>A0A8B8F978_9HEMI</name>
<dbReference type="InterPro" id="IPR006578">
    <property type="entry name" value="MADF-dom"/>
</dbReference>
<feature type="domain" description="MADF" evidence="2">
    <location>
        <begin position="525"/>
        <end position="568"/>
    </location>
</feature>
<dbReference type="Pfam" id="PF13843">
    <property type="entry name" value="DDE_Tnp_1_7"/>
    <property type="match status" value="2"/>
</dbReference>
<feature type="region of interest" description="Disordered" evidence="1">
    <location>
        <begin position="17"/>
        <end position="54"/>
    </location>
</feature>
<sequence>MDNNIYAWLEKADDVMLDDFDPDEDESDGEVLDIPESSDESVENVNDSEMSCPDDSIRNDFRGYNKGKDNIIKWYTDPPPRNVRTPQRNIVTHLPSVKSAAKNAKTIIHSWELFFPNDCLQEITTCTNIYLSKIRDNYQRDKDVLDTDVDEIRALIGLLYIAGMLRNNHINLSDLWANDGFSPDIFRAVMSERRFYLLLRALRFDNIHTRNERKKIDNLAPIRTVFDEFVNRCISFYTPGEYCTIDKMLEGFRGRCKFRQYIANKPNKYGIKIFALVDSRVFYTVNMEIYAGKQPIGSFLQNNSGASVVKRMIKPIAKTGRNITIDNWFTSVPLAVKLLKDYKTTMGKNVMMLSTMHTQGDIDPNSGDKKLPEVISFYNMSKGGVDVVDELKGEYSVSRNSHRWPLTVFFSLLNIAGINSQIIYKSNTDIVIPRRKFLKQLGKDLCKTHMIRRQSIPTLSIPLRQQITRFSGVISSPETGTSTNGKAKCSYCPKKENQYTVVICATCSNPICKKHTTTICDSCISEDCKYRWRNIRDTYMGHKKKLGTGSPAILSKKKWPLAGHLSFLDNVEYER</sequence>
<dbReference type="Proteomes" id="UP000694846">
    <property type="component" value="Unplaced"/>
</dbReference>
<feature type="domain" description="PiggyBac transposable element-derived protein" evidence="3">
    <location>
        <begin position="111"/>
        <end position="341"/>
    </location>
</feature>
<feature type="compositionally biased region" description="Acidic residues" evidence="1">
    <location>
        <begin position="17"/>
        <end position="42"/>
    </location>
</feature>
<dbReference type="Pfam" id="PF10545">
    <property type="entry name" value="MADF_DNA_bdg"/>
    <property type="match status" value="1"/>
</dbReference>
<dbReference type="AlphaFoldDB" id="A0A8B8F978"/>
<evidence type="ECO:0000313" key="5">
    <source>
        <dbReference type="RefSeq" id="XP_025407333.1"/>
    </source>
</evidence>
<keyword evidence="4" id="KW-1185">Reference proteome</keyword>
<feature type="domain" description="PiggyBac transposable element-derived protein" evidence="3">
    <location>
        <begin position="345"/>
        <end position="420"/>
    </location>
</feature>
<organism evidence="4 5">
    <name type="scientific">Sipha flava</name>
    <name type="common">yellow sugarcane aphid</name>
    <dbReference type="NCBI Taxonomy" id="143950"/>
    <lineage>
        <taxon>Eukaryota</taxon>
        <taxon>Metazoa</taxon>
        <taxon>Ecdysozoa</taxon>
        <taxon>Arthropoda</taxon>
        <taxon>Hexapoda</taxon>
        <taxon>Insecta</taxon>
        <taxon>Pterygota</taxon>
        <taxon>Neoptera</taxon>
        <taxon>Paraneoptera</taxon>
        <taxon>Hemiptera</taxon>
        <taxon>Sternorrhyncha</taxon>
        <taxon>Aphidomorpha</taxon>
        <taxon>Aphidoidea</taxon>
        <taxon>Aphididae</taxon>
        <taxon>Sipha</taxon>
    </lineage>
</organism>
<gene>
    <name evidence="5" type="primary">LOC112681284</name>
</gene>
<evidence type="ECO:0000259" key="2">
    <source>
        <dbReference type="Pfam" id="PF10545"/>
    </source>
</evidence>
<proteinExistence type="predicted"/>
<reference evidence="5" key="1">
    <citation type="submission" date="2025-08" db="UniProtKB">
        <authorList>
            <consortium name="RefSeq"/>
        </authorList>
    </citation>
    <scope>IDENTIFICATION</scope>
    <source>
        <tissue evidence="5">Whole body</tissue>
    </source>
</reference>
<dbReference type="OrthoDB" id="6620323at2759"/>
<dbReference type="GeneID" id="112681284"/>